<name>A0A0D0A4I9_9AGAM</name>
<accession>A0A0D0A4I9</accession>
<feature type="non-terminal residue" evidence="1">
    <location>
        <position position="1"/>
    </location>
</feature>
<dbReference type="STRING" id="930992.A0A0D0A4I9"/>
<sequence length="58" mass="6686">TDPSTDLETFYYSLLDLFKDLDKSKEVSELLTWWNRQVFPTFSAAKQPISVNSALSKI</sequence>
<protein>
    <submittedName>
        <fullName evidence="1">Unplaced genomic scaffold CY34scaffold_391, whole genome shotgun sequence</fullName>
    </submittedName>
</protein>
<dbReference type="HOGENOM" id="CLU_035918_8_1_1"/>
<proteinExistence type="predicted"/>
<dbReference type="InParanoid" id="A0A0D0A4I9"/>
<keyword evidence="2" id="KW-1185">Reference proteome</keyword>
<dbReference type="AlphaFoldDB" id="A0A0D0A4I9"/>
<dbReference type="InterPro" id="IPR046521">
    <property type="entry name" value="DUF6698"/>
</dbReference>
<gene>
    <name evidence="1" type="ORF">CY34DRAFT_94223</name>
</gene>
<evidence type="ECO:0000313" key="2">
    <source>
        <dbReference type="Proteomes" id="UP000054485"/>
    </source>
</evidence>
<reference evidence="1 2" key="1">
    <citation type="submission" date="2014-04" db="EMBL/GenBank/DDBJ databases">
        <authorList>
            <consortium name="DOE Joint Genome Institute"/>
            <person name="Kuo A."/>
            <person name="Ruytinx J."/>
            <person name="Rineau F."/>
            <person name="Colpaert J."/>
            <person name="Kohler A."/>
            <person name="Nagy L.G."/>
            <person name="Floudas D."/>
            <person name="Copeland A."/>
            <person name="Barry K.W."/>
            <person name="Cichocki N."/>
            <person name="Veneault-Fourrey C."/>
            <person name="LaButti K."/>
            <person name="Lindquist E.A."/>
            <person name="Lipzen A."/>
            <person name="Lundell T."/>
            <person name="Morin E."/>
            <person name="Murat C."/>
            <person name="Sun H."/>
            <person name="Tunlid A."/>
            <person name="Henrissat B."/>
            <person name="Grigoriev I.V."/>
            <person name="Hibbett D.S."/>
            <person name="Martin F."/>
            <person name="Nordberg H.P."/>
            <person name="Cantor M.N."/>
            <person name="Hua S.X."/>
        </authorList>
    </citation>
    <scope>NUCLEOTIDE SEQUENCE [LARGE SCALE GENOMIC DNA]</scope>
    <source>
        <strain evidence="1 2">UH-Slu-Lm8-n1</strain>
    </source>
</reference>
<dbReference type="Proteomes" id="UP000054485">
    <property type="component" value="Unassembled WGS sequence"/>
</dbReference>
<reference evidence="2" key="2">
    <citation type="submission" date="2015-01" db="EMBL/GenBank/DDBJ databases">
        <title>Evolutionary Origins and Diversification of the Mycorrhizal Mutualists.</title>
        <authorList>
            <consortium name="DOE Joint Genome Institute"/>
            <consortium name="Mycorrhizal Genomics Consortium"/>
            <person name="Kohler A."/>
            <person name="Kuo A."/>
            <person name="Nagy L.G."/>
            <person name="Floudas D."/>
            <person name="Copeland A."/>
            <person name="Barry K.W."/>
            <person name="Cichocki N."/>
            <person name="Veneault-Fourrey C."/>
            <person name="LaButti K."/>
            <person name="Lindquist E.A."/>
            <person name="Lipzen A."/>
            <person name="Lundell T."/>
            <person name="Morin E."/>
            <person name="Murat C."/>
            <person name="Riley R."/>
            <person name="Ohm R."/>
            <person name="Sun H."/>
            <person name="Tunlid A."/>
            <person name="Henrissat B."/>
            <person name="Grigoriev I.V."/>
            <person name="Hibbett D.S."/>
            <person name="Martin F."/>
        </authorList>
    </citation>
    <scope>NUCLEOTIDE SEQUENCE [LARGE SCALE GENOMIC DNA]</scope>
    <source>
        <strain evidence="2">UH-Slu-Lm8-n1</strain>
    </source>
</reference>
<dbReference type="EMBL" id="KN835522">
    <property type="protein sequence ID" value="KIK36521.1"/>
    <property type="molecule type" value="Genomic_DNA"/>
</dbReference>
<evidence type="ECO:0000313" key="1">
    <source>
        <dbReference type="EMBL" id="KIK36521.1"/>
    </source>
</evidence>
<dbReference type="Pfam" id="PF20414">
    <property type="entry name" value="DUF6698"/>
    <property type="match status" value="1"/>
</dbReference>
<organism evidence="1 2">
    <name type="scientific">Suillus luteus UH-Slu-Lm8-n1</name>
    <dbReference type="NCBI Taxonomy" id="930992"/>
    <lineage>
        <taxon>Eukaryota</taxon>
        <taxon>Fungi</taxon>
        <taxon>Dikarya</taxon>
        <taxon>Basidiomycota</taxon>
        <taxon>Agaricomycotina</taxon>
        <taxon>Agaricomycetes</taxon>
        <taxon>Agaricomycetidae</taxon>
        <taxon>Boletales</taxon>
        <taxon>Suillineae</taxon>
        <taxon>Suillaceae</taxon>
        <taxon>Suillus</taxon>
    </lineage>
</organism>